<dbReference type="Proteomes" id="UP000193719">
    <property type="component" value="Unassembled WGS sequence"/>
</dbReference>
<keyword evidence="4" id="KW-1185">Reference proteome</keyword>
<protein>
    <submittedName>
        <fullName evidence="3">Uncharacterized protein</fullName>
    </submittedName>
</protein>
<dbReference type="AlphaFoldDB" id="A0A1Y1V598"/>
<evidence type="ECO:0000256" key="1">
    <source>
        <dbReference type="SAM" id="MobiDB-lite"/>
    </source>
</evidence>
<feature type="compositionally biased region" description="Polar residues" evidence="1">
    <location>
        <begin position="233"/>
        <end position="244"/>
    </location>
</feature>
<feature type="region of interest" description="Disordered" evidence="1">
    <location>
        <begin position="66"/>
        <end position="86"/>
    </location>
</feature>
<name>A0A1Y1V598_9FUNG</name>
<evidence type="ECO:0000256" key="2">
    <source>
        <dbReference type="SAM" id="SignalP"/>
    </source>
</evidence>
<dbReference type="EMBL" id="MCFH01000030">
    <property type="protein sequence ID" value="ORX47613.1"/>
    <property type="molecule type" value="Genomic_DNA"/>
</dbReference>
<dbReference type="STRING" id="1754191.A0A1Y1V598"/>
<feature type="signal peptide" evidence="2">
    <location>
        <begin position="1"/>
        <end position="21"/>
    </location>
</feature>
<feature type="region of interest" description="Disordered" evidence="1">
    <location>
        <begin position="191"/>
        <end position="304"/>
    </location>
</feature>
<organism evidence="3 4">
    <name type="scientific">Piromyces finnis</name>
    <dbReference type="NCBI Taxonomy" id="1754191"/>
    <lineage>
        <taxon>Eukaryota</taxon>
        <taxon>Fungi</taxon>
        <taxon>Fungi incertae sedis</taxon>
        <taxon>Chytridiomycota</taxon>
        <taxon>Chytridiomycota incertae sedis</taxon>
        <taxon>Neocallimastigomycetes</taxon>
        <taxon>Neocallimastigales</taxon>
        <taxon>Neocallimastigaceae</taxon>
        <taxon>Piromyces</taxon>
    </lineage>
</organism>
<proteinExistence type="predicted"/>
<reference evidence="3 4" key="1">
    <citation type="submission" date="2016-08" db="EMBL/GenBank/DDBJ databases">
        <title>Genomes of anaerobic fungi encode conserved fungal cellulosomes for biomass hydrolysis.</title>
        <authorList>
            <consortium name="DOE Joint Genome Institute"/>
            <person name="Haitjema C.H."/>
            <person name="Gilmore S.P."/>
            <person name="Henske J.K."/>
            <person name="Solomon K.V."/>
            <person name="De Groot R."/>
            <person name="Kuo A."/>
            <person name="Mondo S.J."/>
            <person name="Salamov A.A."/>
            <person name="Labutti K."/>
            <person name="Zhao Z."/>
            <person name="Chiniquy J."/>
            <person name="Barry K."/>
            <person name="Brewer H.M."/>
            <person name="Purvine S.O."/>
            <person name="Wright A.T."/>
            <person name="Boxma B."/>
            <person name="Van Alen T."/>
            <person name="Hackstein J.H."/>
            <person name="Baker S.E."/>
            <person name="Grigoriev I.V."/>
            <person name="O'Malley M.A."/>
        </authorList>
    </citation>
    <scope>NUCLEOTIDE SEQUENCE [LARGE SCALE GENOMIC DNA]</scope>
    <source>
        <strain evidence="4">finn</strain>
    </source>
</reference>
<gene>
    <name evidence="3" type="ORF">BCR36DRAFT_584716</name>
</gene>
<reference evidence="3 4" key="2">
    <citation type="submission" date="2016-08" db="EMBL/GenBank/DDBJ databases">
        <title>Pervasive Adenine N6-methylation of Active Genes in Fungi.</title>
        <authorList>
            <consortium name="DOE Joint Genome Institute"/>
            <person name="Mondo S.J."/>
            <person name="Dannebaum R.O."/>
            <person name="Kuo R.C."/>
            <person name="Labutti K."/>
            <person name="Haridas S."/>
            <person name="Kuo A."/>
            <person name="Salamov A."/>
            <person name="Ahrendt S.R."/>
            <person name="Lipzen A."/>
            <person name="Sullivan W."/>
            <person name="Andreopoulos W.B."/>
            <person name="Clum A."/>
            <person name="Lindquist E."/>
            <person name="Daum C."/>
            <person name="Ramamoorthy G.K."/>
            <person name="Gryganskyi A."/>
            <person name="Culley D."/>
            <person name="Magnuson J.K."/>
            <person name="James T.Y."/>
            <person name="O'Malley M.A."/>
            <person name="Stajich J.E."/>
            <person name="Spatafora J.W."/>
            <person name="Visel A."/>
            <person name="Grigoriev I.V."/>
        </authorList>
    </citation>
    <scope>NUCLEOTIDE SEQUENCE [LARGE SCALE GENOMIC DNA]</scope>
    <source>
        <strain evidence="4">finn</strain>
    </source>
</reference>
<feature type="compositionally biased region" description="Polar residues" evidence="1">
    <location>
        <begin position="68"/>
        <end position="81"/>
    </location>
</feature>
<keyword evidence="2" id="KW-0732">Signal</keyword>
<evidence type="ECO:0000313" key="4">
    <source>
        <dbReference type="Proteomes" id="UP000193719"/>
    </source>
</evidence>
<sequence>MVRSNLLALIFAIAFAVYSSAYPQILNEEEELPINTLDKHIDDDVAMPPKSIPTELPTESLLDETKPSKTISSKTLPTNKPGNIPDFGKNGGMKGLPEFNSTSGPGMKGLPNHEGMKGGFPKFNNTMFGGMKGGFPKFNNTMFGGMKGGFPKFNNTMFGGMKGGFPKFNNTMFGGMKGGFPKFNNTMFNGHLPEINGSKKIPAPPKDLSNGNHPSKPESAQAPPKDLSDVDLPSTSKTIPTPISVNEDESLPTTKSVPTKSVPSAKTIPTEDESLPTTKSIPSTKALPVSTEEELITKDVEEIN</sequence>
<accession>A0A1Y1V598</accession>
<feature type="chain" id="PRO_5012508208" evidence="2">
    <location>
        <begin position="22"/>
        <end position="304"/>
    </location>
</feature>
<dbReference type="OrthoDB" id="10658203at2759"/>
<evidence type="ECO:0000313" key="3">
    <source>
        <dbReference type="EMBL" id="ORX47613.1"/>
    </source>
</evidence>
<feature type="compositionally biased region" description="Polar residues" evidence="1">
    <location>
        <begin position="251"/>
        <end position="264"/>
    </location>
</feature>
<comment type="caution">
    <text evidence="3">The sequence shown here is derived from an EMBL/GenBank/DDBJ whole genome shotgun (WGS) entry which is preliminary data.</text>
</comment>
<feature type="compositionally biased region" description="Basic and acidic residues" evidence="1">
    <location>
        <begin position="295"/>
        <end position="304"/>
    </location>
</feature>